<feature type="region of interest" description="Disordered" evidence="1">
    <location>
        <begin position="1"/>
        <end position="30"/>
    </location>
</feature>
<accession>A0A369JAH7</accession>
<dbReference type="STRING" id="39966.A0A369JAH7"/>
<comment type="caution">
    <text evidence="2">The sequence shown here is derived from an EMBL/GenBank/DDBJ whole genome shotgun (WGS) entry which is preliminary data.</text>
</comment>
<dbReference type="InterPro" id="IPR013320">
    <property type="entry name" value="ConA-like_dom_sf"/>
</dbReference>
<evidence type="ECO:0000313" key="3">
    <source>
        <dbReference type="Proteomes" id="UP000076154"/>
    </source>
</evidence>
<dbReference type="Gene3D" id="2.60.120.200">
    <property type="match status" value="1"/>
</dbReference>
<reference evidence="2" key="1">
    <citation type="submission" date="2018-04" db="EMBL/GenBank/DDBJ databases">
        <title>Whole genome sequencing of Hypsizygus marmoreus.</title>
        <authorList>
            <person name="Choi I.-G."/>
            <person name="Min B."/>
            <person name="Kim J.-G."/>
            <person name="Kim S."/>
            <person name="Oh Y.-L."/>
            <person name="Kong W.-S."/>
            <person name="Park H."/>
            <person name="Jeong J."/>
            <person name="Song E.-S."/>
        </authorList>
    </citation>
    <scope>NUCLEOTIDE SEQUENCE [LARGE SCALE GENOMIC DNA]</scope>
    <source>
        <strain evidence="2">51987-8</strain>
    </source>
</reference>
<proteinExistence type="predicted"/>
<dbReference type="InParanoid" id="A0A369JAH7"/>
<dbReference type="EMBL" id="LUEZ02000122">
    <property type="protein sequence ID" value="RDB16733.1"/>
    <property type="molecule type" value="Genomic_DNA"/>
</dbReference>
<gene>
    <name evidence="2" type="ORF">Hypma_002433</name>
</gene>
<dbReference type="SUPFAM" id="SSF49899">
    <property type="entry name" value="Concanavalin A-like lectins/glucanases"/>
    <property type="match status" value="1"/>
</dbReference>
<dbReference type="AlphaFoldDB" id="A0A369JAH7"/>
<name>A0A369JAH7_HYPMA</name>
<keyword evidence="3" id="KW-1185">Reference proteome</keyword>
<dbReference type="Proteomes" id="UP000076154">
    <property type="component" value="Unassembled WGS sequence"/>
</dbReference>
<evidence type="ECO:0000313" key="2">
    <source>
        <dbReference type="EMBL" id="RDB16733.1"/>
    </source>
</evidence>
<organism evidence="2 3">
    <name type="scientific">Hypsizygus marmoreus</name>
    <name type="common">White beech mushroom</name>
    <name type="synonym">Agaricus marmoreus</name>
    <dbReference type="NCBI Taxonomy" id="39966"/>
    <lineage>
        <taxon>Eukaryota</taxon>
        <taxon>Fungi</taxon>
        <taxon>Dikarya</taxon>
        <taxon>Basidiomycota</taxon>
        <taxon>Agaricomycotina</taxon>
        <taxon>Agaricomycetes</taxon>
        <taxon>Agaricomycetidae</taxon>
        <taxon>Agaricales</taxon>
        <taxon>Tricholomatineae</taxon>
        <taxon>Lyophyllaceae</taxon>
        <taxon>Hypsizygus</taxon>
    </lineage>
</organism>
<evidence type="ECO:0000256" key="1">
    <source>
        <dbReference type="SAM" id="MobiDB-lite"/>
    </source>
</evidence>
<feature type="compositionally biased region" description="Polar residues" evidence="1">
    <location>
        <begin position="1"/>
        <end position="17"/>
    </location>
</feature>
<sequence>MSGGFTSKVSTDFSTVESGGDDSQAPPNQQLPVTESHFILHTFVEENVAIGESALELKVDVFQSESNIVRCAEIITTDTFKYASVPTMLKSSGVPEVTEGNFMYCMLVTTTVNDQQEIDWEILTTTALEPNGIVPAGLWARNQLRQSRRYRGC</sequence>
<dbReference type="OrthoDB" id="25131at2759"/>
<protein>
    <submittedName>
        <fullName evidence="2">Uncharacterized protein</fullName>
    </submittedName>
</protein>